<evidence type="ECO:0008006" key="5">
    <source>
        <dbReference type="Google" id="ProtNLM"/>
    </source>
</evidence>
<evidence type="ECO:0000256" key="2">
    <source>
        <dbReference type="SAM" id="SignalP"/>
    </source>
</evidence>
<name>A0AAD5LGQ8_9CRUS</name>
<evidence type="ECO:0000313" key="3">
    <source>
        <dbReference type="EMBL" id="KAI9562376.1"/>
    </source>
</evidence>
<organism evidence="3 4">
    <name type="scientific">Daphnia sinensis</name>
    <dbReference type="NCBI Taxonomy" id="1820382"/>
    <lineage>
        <taxon>Eukaryota</taxon>
        <taxon>Metazoa</taxon>
        <taxon>Ecdysozoa</taxon>
        <taxon>Arthropoda</taxon>
        <taxon>Crustacea</taxon>
        <taxon>Branchiopoda</taxon>
        <taxon>Diplostraca</taxon>
        <taxon>Cladocera</taxon>
        <taxon>Anomopoda</taxon>
        <taxon>Daphniidae</taxon>
        <taxon>Daphnia</taxon>
        <taxon>Daphnia similis group</taxon>
    </lineage>
</organism>
<accession>A0AAD5LGQ8</accession>
<reference evidence="3 4" key="1">
    <citation type="submission" date="2022-05" db="EMBL/GenBank/DDBJ databases">
        <title>A multi-omics perspective on studying reproductive biology in Daphnia sinensis.</title>
        <authorList>
            <person name="Jia J."/>
        </authorList>
    </citation>
    <scope>NUCLEOTIDE SEQUENCE [LARGE SCALE GENOMIC DNA]</scope>
    <source>
        <strain evidence="3 4">WSL</strain>
    </source>
</reference>
<gene>
    <name evidence="3" type="ORF">GHT06_013341</name>
</gene>
<comment type="caution">
    <text evidence="3">The sequence shown here is derived from an EMBL/GenBank/DDBJ whole genome shotgun (WGS) entry which is preliminary data.</text>
</comment>
<dbReference type="AlphaFoldDB" id="A0AAD5LGQ8"/>
<keyword evidence="4" id="KW-1185">Reference proteome</keyword>
<evidence type="ECO:0000256" key="1">
    <source>
        <dbReference type="SAM" id="MobiDB-lite"/>
    </source>
</evidence>
<feature type="region of interest" description="Disordered" evidence="1">
    <location>
        <begin position="113"/>
        <end position="140"/>
    </location>
</feature>
<proteinExistence type="predicted"/>
<feature type="chain" id="PRO_5041953742" description="Secreted protein" evidence="2">
    <location>
        <begin position="24"/>
        <end position="140"/>
    </location>
</feature>
<sequence length="140" mass="15219">MKINTHCLFGLTLLISLLANTVASKSKHHQCKRMDLSKALKKQKDTAPCAGKLLPGNINEAGIPLKMTEIVCPSEMGDRCIQLVLPMQISVSGADGQDEQKNIFVRSGCIDGSHAKKKSKTDKVLGKTHKDKHSSKVLGR</sequence>
<protein>
    <recommendedName>
        <fullName evidence="5">Secreted protein</fullName>
    </recommendedName>
</protein>
<evidence type="ECO:0000313" key="4">
    <source>
        <dbReference type="Proteomes" id="UP000820818"/>
    </source>
</evidence>
<feature type="compositionally biased region" description="Basic residues" evidence="1">
    <location>
        <begin position="115"/>
        <end position="140"/>
    </location>
</feature>
<feature type="signal peptide" evidence="2">
    <location>
        <begin position="1"/>
        <end position="23"/>
    </location>
</feature>
<dbReference type="EMBL" id="WJBH02000003">
    <property type="protein sequence ID" value="KAI9562376.1"/>
    <property type="molecule type" value="Genomic_DNA"/>
</dbReference>
<dbReference type="Proteomes" id="UP000820818">
    <property type="component" value="Linkage Group LG3"/>
</dbReference>
<keyword evidence="2" id="KW-0732">Signal</keyword>